<dbReference type="EMBL" id="JUIW01000011">
    <property type="protein sequence ID" value="RYJ41422.1"/>
    <property type="molecule type" value="Genomic_DNA"/>
</dbReference>
<name>A0A444W6P0_9FLAO</name>
<dbReference type="AlphaFoldDB" id="A0A444W6P0"/>
<dbReference type="Proteomes" id="UP000289775">
    <property type="component" value="Unassembled WGS sequence"/>
</dbReference>
<dbReference type="RefSeq" id="WP_129752236.1">
    <property type="nucleotide sequence ID" value="NZ_JUIW01000011.1"/>
</dbReference>
<evidence type="ECO:0008006" key="4">
    <source>
        <dbReference type="Google" id="ProtNLM"/>
    </source>
</evidence>
<feature type="signal peptide" evidence="1">
    <location>
        <begin position="1"/>
        <end position="21"/>
    </location>
</feature>
<comment type="caution">
    <text evidence="2">The sequence shown here is derived from an EMBL/GenBank/DDBJ whole genome shotgun (WGS) entry which is preliminary data.</text>
</comment>
<evidence type="ECO:0000313" key="2">
    <source>
        <dbReference type="EMBL" id="RYJ41422.1"/>
    </source>
</evidence>
<evidence type="ECO:0000256" key="1">
    <source>
        <dbReference type="SAM" id="SignalP"/>
    </source>
</evidence>
<sequence>MKKIILSIAFVTALASCGSQNTVLKSGNYNLESNCPTQGICSFEVLKDSSLVYKQNGAGKLYYESQAQEGKSILKYTYSKTPNKQAQDDFYKEEVIIETTSDVASLDRNSEIKMLFGVFCYCKDLAGYREVKDGYAEYKDGKVIITLPDVIQNQKTKTIIAYIK</sequence>
<keyword evidence="3" id="KW-1185">Reference proteome</keyword>
<dbReference type="PROSITE" id="PS51257">
    <property type="entry name" value="PROKAR_LIPOPROTEIN"/>
    <property type="match status" value="1"/>
</dbReference>
<accession>A0A444W6P0</accession>
<reference evidence="2 3" key="1">
    <citation type="submission" date="2014-12" db="EMBL/GenBank/DDBJ databases">
        <title>Genome sequence of Flavobacterium beibuense RSKm HC5.</title>
        <authorList>
            <person name="Kim J.F."/>
            <person name="Song J.Y."/>
            <person name="Kwak M.-J."/>
            <person name="Lee S.-W."/>
        </authorList>
    </citation>
    <scope>NUCLEOTIDE SEQUENCE [LARGE SCALE GENOMIC DNA]</scope>
    <source>
        <strain evidence="2 3">RSKm HC5</strain>
    </source>
</reference>
<proteinExistence type="predicted"/>
<keyword evidence="1" id="KW-0732">Signal</keyword>
<gene>
    <name evidence="2" type="ORF">NU09_3165</name>
</gene>
<protein>
    <recommendedName>
        <fullName evidence="4">Lipoprotein</fullName>
    </recommendedName>
</protein>
<evidence type="ECO:0000313" key="3">
    <source>
        <dbReference type="Proteomes" id="UP000289775"/>
    </source>
</evidence>
<feature type="chain" id="PRO_5019402551" description="Lipoprotein" evidence="1">
    <location>
        <begin position="22"/>
        <end position="164"/>
    </location>
</feature>
<dbReference type="OrthoDB" id="1447646at2"/>
<organism evidence="2 3">
    <name type="scientific">Flavobacterium beibuense</name>
    <dbReference type="NCBI Taxonomy" id="657326"/>
    <lineage>
        <taxon>Bacteria</taxon>
        <taxon>Pseudomonadati</taxon>
        <taxon>Bacteroidota</taxon>
        <taxon>Flavobacteriia</taxon>
        <taxon>Flavobacteriales</taxon>
        <taxon>Flavobacteriaceae</taxon>
        <taxon>Flavobacterium</taxon>
    </lineage>
</organism>